<dbReference type="InterPro" id="IPR011691">
    <property type="entry name" value="Vesicle_transpt_SFT2"/>
</dbReference>
<sequence>MTSLSEFVSEQRGKNQSGIGSITNSIKSFGIGQRLTGVLNSWNGRNTNNDDVSEPLINGNDENNDTSSSWFNLSNRKNNTDNNGDCFGLGYLQRVGLTVMFLIMAIICFVSAGFLIPVLVFYTKKFATLNTIGCICLMTVLVSDKRRTVSFTYILSIILTLFVSISPIQAISEILSINHEC</sequence>
<name>A0AAF5I3P3_STRER</name>
<dbReference type="GO" id="GO:0015031">
    <property type="term" value="P:protein transport"/>
    <property type="evidence" value="ECO:0007669"/>
    <property type="project" value="UniProtKB-KW"/>
</dbReference>
<dbReference type="WBParaSite" id="TCONS_00014557.p1">
    <property type="protein sequence ID" value="TCONS_00014557.p1"/>
    <property type="gene ID" value="XLOC_009760"/>
</dbReference>
<dbReference type="PANTHER" id="PTHR23137">
    <property type="entry name" value="VESICLE TRANSPORT PROTEIN-RELATED"/>
    <property type="match status" value="1"/>
</dbReference>
<keyword evidence="1" id="KW-1133">Transmembrane helix</keyword>
<comment type="function">
    <text evidence="1">May be involved in fusion of retrograde transport vesicles derived from an endocytic compartment with the Golgi complex.</text>
</comment>
<dbReference type="AlphaFoldDB" id="A0AAF5I3P3"/>
<accession>A0AAF5I3P3</accession>
<evidence type="ECO:0000313" key="2">
    <source>
        <dbReference type="Proteomes" id="UP000035681"/>
    </source>
</evidence>
<keyword evidence="1" id="KW-0812">Transmembrane</keyword>
<dbReference type="Proteomes" id="UP000035681">
    <property type="component" value="Unplaced"/>
</dbReference>
<dbReference type="PANTHER" id="PTHR23137:SF36">
    <property type="entry name" value="VESICLE TRANSPORT PROTEIN SFT2C"/>
    <property type="match status" value="1"/>
</dbReference>
<organism evidence="2 3">
    <name type="scientific">Strongyloides stercoralis</name>
    <name type="common">Threadworm</name>
    <dbReference type="NCBI Taxonomy" id="6248"/>
    <lineage>
        <taxon>Eukaryota</taxon>
        <taxon>Metazoa</taxon>
        <taxon>Ecdysozoa</taxon>
        <taxon>Nematoda</taxon>
        <taxon>Chromadorea</taxon>
        <taxon>Rhabditida</taxon>
        <taxon>Tylenchina</taxon>
        <taxon>Panagrolaimomorpha</taxon>
        <taxon>Strongyloidoidea</taxon>
        <taxon>Strongyloididae</taxon>
        <taxon>Strongyloides</taxon>
    </lineage>
</organism>
<dbReference type="GO" id="GO:0016192">
    <property type="term" value="P:vesicle-mediated transport"/>
    <property type="evidence" value="ECO:0007669"/>
    <property type="project" value="InterPro"/>
</dbReference>
<keyword evidence="1" id="KW-0813">Transport</keyword>
<comment type="subcellular location">
    <subcellularLocation>
        <location evidence="1">Membrane</location>
        <topology evidence="1">Multi-pass membrane protein</topology>
    </subcellularLocation>
</comment>
<comment type="caution">
    <text evidence="1">Lacks conserved residue(s) required for the propagation of feature annotation.</text>
</comment>
<evidence type="ECO:0000313" key="3">
    <source>
        <dbReference type="WBParaSite" id="TCONS_00014557.p1"/>
    </source>
</evidence>
<feature type="transmembrane region" description="Helical" evidence="1">
    <location>
        <begin position="150"/>
        <end position="171"/>
    </location>
</feature>
<keyword evidence="1" id="KW-0653">Protein transport</keyword>
<reference evidence="3" key="1">
    <citation type="submission" date="2024-02" db="UniProtKB">
        <authorList>
            <consortium name="WormBaseParasite"/>
        </authorList>
    </citation>
    <scope>IDENTIFICATION</scope>
</reference>
<proteinExistence type="inferred from homology"/>
<keyword evidence="2" id="KW-1185">Reference proteome</keyword>
<protein>
    <recommendedName>
        <fullName evidence="1">Vesicle transport protein</fullName>
    </recommendedName>
</protein>
<feature type="transmembrane region" description="Helical" evidence="1">
    <location>
        <begin position="99"/>
        <end position="120"/>
    </location>
</feature>
<keyword evidence="1" id="KW-0472">Membrane</keyword>
<dbReference type="GO" id="GO:0016020">
    <property type="term" value="C:membrane"/>
    <property type="evidence" value="ECO:0007669"/>
    <property type="project" value="UniProtKB-SubCell"/>
</dbReference>
<comment type="similarity">
    <text evidence="1">Belongs to the SFT2 family.</text>
</comment>
<evidence type="ECO:0000256" key="1">
    <source>
        <dbReference type="RuleBase" id="RU363111"/>
    </source>
</evidence>